<dbReference type="InterPro" id="IPR002466">
    <property type="entry name" value="A_deamin"/>
</dbReference>
<comment type="caution">
    <text evidence="2">The sequence shown here is derived from an EMBL/GenBank/DDBJ whole genome shotgun (WGS) entry which is preliminary data.</text>
</comment>
<accession>A0ABR3APJ5</accession>
<dbReference type="SMART" id="SM00552">
    <property type="entry name" value="ADEAMc"/>
    <property type="match status" value="1"/>
</dbReference>
<dbReference type="EMBL" id="JBCLYO010000022">
    <property type="protein sequence ID" value="KAL0079331.1"/>
    <property type="molecule type" value="Genomic_DNA"/>
</dbReference>
<evidence type="ECO:0000259" key="1">
    <source>
        <dbReference type="PROSITE" id="PS50141"/>
    </source>
</evidence>
<evidence type="ECO:0000313" key="3">
    <source>
        <dbReference type="Proteomes" id="UP001448207"/>
    </source>
</evidence>
<feature type="domain" description="A to I editase" evidence="1">
    <location>
        <begin position="69"/>
        <end position="427"/>
    </location>
</feature>
<dbReference type="Pfam" id="PF02137">
    <property type="entry name" value="A_deamin"/>
    <property type="match status" value="1"/>
</dbReference>
<proteinExistence type="predicted"/>
<dbReference type="PANTHER" id="PTHR10910:SF62">
    <property type="entry name" value="AT07585P-RELATED"/>
    <property type="match status" value="1"/>
</dbReference>
<keyword evidence="3" id="KW-1185">Reference proteome</keyword>
<dbReference type="PANTHER" id="PTHR10910">
    <property type="entry name" value="EUKARYOTE SPECIFIC DSRNA BINDING PROTEIN"/>
    <property type="match status" value="1"/>
</dbReference>
<protein>
    <submittedName>
        <fullName evidence="2">Adenosine deaminase/editase</fullName>
    </submittedName>
</protein>
<dbReference type="PROSITE" id="PS50141">
    <property type="entry name" value="A_DEAMIN_EDITASE"/>
    <property type="match status" value="1"/>
</dbReference>
<dbReference type="Proteomes" id="UP001448207">
    <property type="component" value="Unassembled WGS sequence"/>
</dbReference>
<reference evidence="2 3" key="1">
    <citation type="submission" date="2024-04" db="EMBL/GenBank/DDBJ databases">
        <title>Symmetric and asymmetric DNA N6-adenine methylation regulates different biological responses in Mucorales.</title>
        <authorList>
            <consortium name="Lawrence Berkeley National Laboratory"/>
            <person name="Lax C."/>
            <person name="Mondo S.J."/>
            <person name="Osorio-Concepcion M."/>
            <person name="Muszewska A."/>
            <person name="Corrochano-Luque M."/>
            <person name="Gutierrez G."/>
            <person name="Riley R."/>
            <person name="Lipzen A."/>
            <person name="Guo J."/>
            <person name="Hundley H."/>
            <person name="Amirebrahimi M."/>
            <person name="Ng V."/>
            <person name="Lorenzo-Gutierrez D."/>
            <person name="Binder U."/>
            <person name="Yang J."/>
            <person name="Song Y."/>
            <person name="Canovas D."/>
            <person name="Navarro E."/>
            <person name="Freitag M."/>
            <person name="Gabaldon T."/>
            <person name="Grigoriev I.V."/>
            <person name="Corrochano L.M."/>
            <person name="Nicolas F.E."/>
            <person name="Garre V."/>
        </authorList>
    </citation>
    <scope>NUCLEOTIDE SEQUENCE [LARGE SCALE GENOMIC DNA]</scope>
    <source>
        <strain evidence="2 3">L51</strain>
    </source>
</reference>
<gene>
    <name evidence="2" type="ORF">J3Q64DRAFT_1762166</name>
</gene>
<sequence>MGSESRLFSWQDIPNLPNLLAAESIKKFNKLDKQGKPLVHSNKAEWTVLACILAVYTSSKDDYSIQVISLGTGLKCLPYSKLCKTGELVNDNHAEVICRRGFIKYALEQAEKLKSSEEVDSPFYSSESGIKLRPEYSFHMYISQSPCGDASMSMLAEAQKPESLEAFMAGKRKQDVNQERQLLENIYANKKRKTTVISEGSEGSRVLHLNPMFQRGRFGFDHLGVLRTKPGRVDSEPTLSMSCSDKIARWNVLGLQSALLSNIFEPVYLDSIVVSDMFEKESLERALYGRLESLQDLPVPYRLHRPKIYPTDISFEASKSVLESTGKYSTLVSSGAAISWVAGMPRSEVIVHGRKQGVPKGKPTNPKTRPLICKLSLFNRFLLSHKGEPKTYLEWKREAIDYQKAKQCLLDQCFQTWVQTPDEYQDFSFIE</sequence>
<evidence type="ECO:0000313" key="2">
    <source>
        <dbReference type="EMBL" id="KAL0079331.1"/>
    </source>
</evidence>
<organism evidence="2 3">
    <name type="scientific">Phycomyces blakesleeanus</name>
    <dbReference type="NCBI Taxonomy" id="4837"/>
    <lineage>
        <taxon>Eukaryota</taxon>
        <taxon>Fungi</taxon>
        <taxon>Fungi incertae sedis</taxon>
        <taxon>Mucoromycota</taxon>
        <taxon>Mucoromycotina</taxon>
        <taxon>Mucoromycetes</taxon>
        <taxon>Mucorales</taxon>
        <taxon>Phycomycetaceae</taxon>
        <taxon>Phycomyces</taxon>
    </lineage>
</organism>
<name>A0ABR3APJ5_PHYBL</name>